<dbReference type="GO" id="GO:0005886">
    <property type="term" value="C:plasma membrane"/>
    <property type="evidence" value="ECO:0007669"/>
    <property type="project" value="InterPro"/>
</dbReference>
<dbReference type="PANTHER" id="PTHR28013:SF4">
    <property type="entry name" value="MARVEL DOMAIN-CONTAINING PROTEIN"/>
    <property type="match status" value="1"/>
</dbReference>
<feature type="transmembrane region" description="Helical" evidence="1">
    <location>
        <begin position="95"/>
        <end position="116"/>
    </location>
</feature>
<dbReference type="AlphaFoldDB" id="A0A8K0NR90"/>
<comment type="caution">
    <text evidence="2">The sequence shown here is derived from an EMBL/GenBank/DDBJ whole genome shotgun (WGS) entry which is preliminary data.</text>
</comment>
<keyword evidence="3" id="KW-1185">Reference proteome</keyword>
<gene>
    <name evidence="2" type="ORF">FFLO_02993</name>
</gene>
<protein>
    <submittedName>
        <fullName evidence="2">Uncharacterized protein</fullName>
    </submittedName>
</protein>
<dbReference type="GO" id="GO:0035838">
    <property type="term" value="C:growing cell tip"/>
    <property type="evidence" value="ECO:0007669"/>
    <property type="project" value="TreeGrafter"/>
</dbReference>
<name>A0A8K0NR90_9TREE</name>
<dbReference type="GO" id="GO:0032153">
    <property type="term" value="C:cell division site"/>
    <property type="evidence" value="ECO:0007669"/>
    <property type="project" value="TreeGrafter"/>
</dbReference>
<keyword evidence="1" id="KW-0812">Transmembrane</keyword>
<organism evidence="2 3">
    <name type="scientific">Filobasidium floriforme</name>
    <dbReference type="NCBI Taxonomy" id="5210"/>
    <lineage>
        <taxon>Eukaryota</taxon>
        <taxon>Fungi</taxon>
        <taxon>Dikarya</taxon>
        <taxon>Basidiomycota</taxon>
        <taxon>Agaricomycotina</taxon>
        <taxon>Tremellomycetes</taxon>
        <taxon>Filobasidiales</taxon>
        <taxon>Filobasidiaceae</taxon>
        <taxon>Filobasidium</taxon>
    </lineage>
</organism>
<keyword evidence="1" id="KW-1133">Transmembrane helix</keyword>
<evidence type="ECO:0000313" key="3">
    <source>
        <dbReference type="Proteomes" id="UP000812966"/>
    </source>
</evidence>
<accession>A0A8K0NR90</accession>
<dbReference type="InterPro" id="IPR009571">
    <property type="entry name" value="SUR7/Rim9-like_fungi"/>
</dbReference>
<evidence type="ECO:0000256" key="1">
    <source>
        <dbReference type="SAM" id="Phobius"/>
    </source>
</evidence>
<dbReference type="InterPro" id="IPR051380">
    <property type="entry name" value="pH-response_reg_palI/RIM9"/>
</dbReference>
<sequence>MGYRWDPELIYWLTKGLITVGIACAFSLLALIALLLEIFCRPSYQLTNPIWFRVFSGLTTLTTIIAFVFATVLFHNGRIRFENRGIDASYGPAEWMLLSAMIVGFLSLCVGGPRFTGRHMYRADNRAVYNV</sequence>
<dbReference type="EMBL" id="JABELV010000052">
    <property type="protein sequence ID" value="KAG7553561.1"/>
    <property type="molecule type" value="Genomic_DNA"/>
</dbReference>
<reference evidence="2" key="1">
    <citation type="submission" date="2020-04" db="EMBL/GenBank/DDBJ databases">
        <title>Analysis of mating type loci in Filobasidium floriforme.</title>
        <authorList>
            <person name="Nowrousian M."/>
        </authorList>
    </citation>
    <scope>NUCLEOTIDE SEQUENCE</scope>
    <source>
        <strain evidence="2">CBS 6242</strain>
    </source>
</reference>
<evidence type="ECO:0000313" key="2">
    <source>
        <dbReference type="EMBL" id="KAG7553561.1"/>
    </source>
</evidence>
<dbReference type="Pfam" id="PF06687">
    <property type="entry name" value="SUR7"/>
    <property type="match status" value="1"/>
</dbReference>
<feature type="transmembrane region" description="Helical" evidence="1">
    <location>
        <begin position="12"/>
        <end position="38"/>
    </location>
</feature>
<keyword evidence="1" id="KW-0472">Membrane</keyword>
<dbReference type="Proteomes" id="UP000812966">
    <property type="component" value="Unassembled WGS sequence"/>
</dbReference>
<proteinExistence type="predicted"/>
<dbReference type="PANTHER" id="PTHR28013">
    <property type="entry name" value="PROTEIN DCV1-RELATED"/>
    <property type="match status" value="1"/>
</dbReference>
<feature type="transmembrane region" description="Helical" evidence="1">
    <location>
        <begin position="50"/>
        <end position="75"/>
    </location>
</feature>